<accession>A0A934IMA8</accession>
<dbReference type="EMBL" id="JAEKPD010000038">
    <property type="protein sequence ID" value="MBJ3764654.1"/>
    <property type="molecule type" value="Genomic_DNA"/>
</dbReference>
<evidence type="ECO:0000313" key="1">
    <source>
        <dbReference type="EMBL" id="MBJ3764654.1"/>
    </source>
</evidence>
<dbReference type="AlphaFoldDB" id="A0A934IMA8"/>
<reference evidence="1" key="1">
    <citation type="submission" date="2020-12" db="EMBL/GenBank/DDBJ databases">
        <title>Bacterial taxonomy.</title>
        <authorList>
            <person name="Pan X."/>
        </authorList>
    </citation>
    <scope>NUCLEOTIDE SEQUENCE</scope>
    <source>
        <strain evidence="1">KCTC 52957</strain>
    </source>
</reference>
<sequence length="89" mass="9371">MALIAFALFCAASIGVLRMVYALPQRDDSPSTRAIPISAETTLGARVETLMVGHPDLDGIQPLADGRDAFAARILMVTFSPVSGPLRTG</sequence>
<keyword evidence="2" id="KW-1185">Reference proteome</keyword>
<feature type="non-terminal residue" evidence="1">
    <location>
        <position position="89"/>
    </location>
</feature>
<comment type="caution">
    <text evidence="1">The sequence shown here is derived from an EMBL/GenBank/DDBJ whole genome shotgun (WGS) entry which is preliminary data.</text>
</comment>
<evidence type="ECO:0000313" key="2">
    <source>
        <dbReference type="Proteomes" id="UP000642488"/>
    </source>
</evidence>
<organism evidence="1 2">
    <name type="scientific">Palleronia pontilimi</name>
    <dbReference type="NCBI Taxonomy" id="1964209"/>
    <lineage>
        <taxon>Bacteria</taxon>
        <taxon>Pseudomonadati</taxon>
        <taxon>Pseudomonadota</taxon>
        <taxon>Alphaproteobacteria</taxon>
        <taxon>Rhodobacterales</taxon>
        <taxon>Roseobacteraceae</taxon>
        <taxon>Palleronia</taxon>
    </lineage>
</organism>
<protein>
    <submittedName>
        <fullName evidence="1">Uncharacterized protein</fullName>
    </submittedName>
</protein>
<name>A0A934IMA8_9RHOB</name>
<dbReference type="Proteomes" id="UP000642488">
    <property type="component" value="Unassembled WGS sequence"/>
</dbReference>
<proteinExistence type="predicted"/>
<gene>
    <name evidence="1" type="ORF">ILP92_18150</name>
</gene>